<keyword evidence="2" id="KW-1185">Reference proteome</keyword>
<dbReference type="PANTHER" id="PTHR34309:SF1">
    <property type="entry name" value="PROTEIN GLCG"/>
    <property type="match status" value="1"/>
</dbReference>
<dbReference type="InterPro" id="IPR005624">
    <property type="entry name" value="PduO/GlcC-like"/>
</dbReference>
<name>A0A7W2AC46_9GAMM</name>
<accession>A0A7W2AC46</accession>
<organism evidence="1 2">
    <name type="scientific">Marinobacterium marinum</name>
    <dbReference type="NCBI Taxonomy" id="2756129"/>
    <lineage>
        <taxon>Bacteria</taxon>
        <taxon>Pseudomonadati</taxon>
        <taxon>Pseudomonadota</taxon>
        <taxon>Gammaproteobacteria</taxon>
        <taxon>Oceanospirillales</taxon>
        <taxon>Oceanospirillaceae</taxon>
        <taxon>Marinobacterium</taxon>
    </lineage>
</organism>
<dbReference type="AlphaFoldDB" id="A0A7W2AC46"/>
<dbReference type="Pfam" id="PF03928">
    <property type="entry name" value="HbpS-like"/>
    <property type="match status" value="1"/>
</dbReference>
<dbReference type="SUPFAM" id="SSF143744">
    <property type="entry name" value="GlcG-like"/>
    <property type="match status" value="1"/>
</dbReference>
<dbReference type="RefSeq" id="WP_181741520.1">
    <property type="nucleotide sequence ID" value="NZ_JACEMT010000055.1"/>
</dbReference>
<dbReference type="Proteomes" id="UP000538931">
    <property type="component" value="Unassembled WGS sequence"/>
</dbReference>
<reference evidence="1 2" key="1">
    <citation type="submission" date="2020-07" db="EMBL/GenBank/DDBJ databases">
        <title>Bacterium isolated from marien macroalgae.</title>
        <authorList>
            <person name="Zhu K."/>
            <person name="Lu D."/>
            <person name="Du Z."/>
        </authorList>
    </citation>
    <scope>NUCLEOTIDE SEQUENCE [LARGE SCALE GENOMIC DNA]</scope>
    <source>
        <strain evidence="1 2">3-1745</strain>
    </source>
</reference>
<dbReference type="InterPro" id="IPR052517">
    <property type="entry name" value="GlcG_carb_metab_protein"/>
</dbReference>
<dbReference type="PANTHER" id="PTHR34309">
    <property type="entry name" value="SLR1406 PROTEIN"/>
    <property type="match status" value="1"/>
</dbReference>
<evidence type="ECO:0000313" key="2">
    <source>
        <dbReference type="Proteomes" id="UP000538931"/>
    </source>
</evidence>
<evidence type="ECO:0000313" key="1">
    <source>
        <dbReference type="EMBL" id="MBA4503591.1"/>
    </source>
</evidence>
<gene>
    <name evidence="1" type="ORF">H1S06_14635</name>
</gene>
<comment type="caution">
    <text evidence="1">The sequence shown here is derived from an EMBL/GenBank/DDBJ whole genome shotgun (WGS) entry which is preliminary data.</text>
</comment>
<sequence>MTETLAITQQTLNYRAALKAIAAASEQAEHLGVQVSIAIVGRGGHPLVQLSLNEAPPQTAALALRKARTAAGFKVPSNFFRDKSGDDVHLLAALDTHPDLLMLGGGLPLRLAGECIGAIGVSGASQEQDIACARAALAALGITSD</sequence>
<dbReference type="InterPro" id="IPR038084">
    <property type="entry name" value="PduO/GlcC-like_sf"/>
</dbReference>
<proteinExistence type="predicted"/>
<dbReference type="Gene3D" id="3.30.450.150">
    <property type="entry name" value="Haem-degrading domain"/>
    <property type="match status" value="1"/>
</dbReference>
<dbReference type="EMBL" id="JACEMT010000055">
    <property type="protein sequence ID" value="MBA4503591.1"/>
    <property type="molecule type" value="Genomic_DNA"/>
</dbReference>
<protein>
    <submittedName>
        <fullName evidence="1">Heme-binding protein</fullName>
    </submittedName>
</protein>